<dbReference type="GO" id="GO:0102965">
    <property type="term" value="F:alcohol-forming long-chain fatty acyl-CoA reductase activity"/>
    <property type="evidence" value="ECO:0007669"/>
    <property type="project" value="UniProtKB-EC"/>
</dbReference>
<keyword evidence="8 11" id="KW-0443">Lipid metabolism</keyword>
<dbReference type="GO" id="GO:0080019">
    <property type="term" value="F:alcohol-forming very long-chain fatty acyl-CoA reductase activity"/>
    <property type="evidence" value="ECO:0007669"/>
    <property type="project" value="InterPro"/>
</dbReference>
<keyword evidence="7 11" id="KW-0560">Oxidoreductase</keyword>
<keyword evidence="5 11" id="KW-0521">NADP</keyword>
<keyword evidence="3 11" id="KW-0444">Lipid biosynthesis</keyword>
<evidence type="ECO:0000256" key="8">
    <source>
        <dbReference type="ARBA" id="ARBA00023098"/>
    </source>
</evidence>
<dbReference type="SUPFAM" id="SSF51735">
    <property type="entry name" value="NAD(P)-binding Rossmann-fold domains"/>
    <property type="match status" value="1"/>
</dbReference>
<evidence type="ECO:0000256" key="4">
    <source>
        <dbReference type="ARBA" id="ARBA00022692"/>
    </source>
</evidence>
<dbReference type="CDD" id="cd05236">
    <property type="entry name" value="FAR-N_SDR_e"/>
    <property type="match status" value="1"/>
</dbReference>
<evidence type="ECO:0000256" key="3">
    <source>
        <dbReference type="ARBA" id="ARBA00022516"/>
    </source>
</evidence>
<feature type="domain" description="Thioester reductase (TE)" evidence="13">
    <location>
        <begin position="16"/>
        <end position="287"/>
    </location>
</feature>
<dbReference type="Proteomes" id="UP000515160">
    <property type="component" value="Chromosome 2R"/>
</dbReference>
<evidence type="ECO:0000313" key="14">
    <source>
        <dbReference type="Proteomes" id="UP000515160"/>
    </source>
</evidence>
<dbReference type="InterPro" id="IPR013120">
    <property type="entry name" value="FAR_NAD-bd"/>
</dbReference>
<evidence type="ECO:0000256" key="11">
    <source>
        <dbReference type="RuleBase" id="RU363097"/>
    </source>
</evidence>
<feature type="transmembrane region" description="Helical" evidence="11">
    <location>
        <begin position="358"/>
        <end position="379"/>
    </location>
</feature>
<dbReference type="RefSeq" id="XP_034113011.1">
    <property type="nucleotide sequence ID" value="XM_034257120.2"/>
</dbReference>
<evidence type="ECO:0000256" key="5">
    <source>
        <dbReference type="ARBA" id="ARBA00022857"/>
    </source>
</evidence>
<name>A0A6P8XA09_DROAB</name>
<evidence type="ECO:0000256" key="1">
    <source>
        <dbReference type="ARBA" id="ARBA00004141"/>
    </source>
</evidence>
<dbReference type="RefSeq" id="XP_051863500.1">
    <property type="nucleotide sequence ID" value="XM_052007540.1"/>
</dbReference>
<dbReference type="InterPro" id="IPR026055">
    <property type="entry name" value="FAR"/>
</dbReference>
<evidence type="ECO:0000313" key="15">
    <source>
        <dbReference type="RefSeq" id="XP_034113011.1"/>
    </source>
</evidence>
<feature type="transmembrane region" description="Helical" evidence="11">
    <location>
        <begin position="476"/>
        <end position="499"/>
    </location>
</feature>
<reference evidence="15 16" key="1">
    <citation type="submission" date="2025-04" db="UniProtKB">
        <authorList>
            <consortium name="RefSeq"/>
        </authorList>
    </citation>
    <scope>IDENTIFICATION</scope>
    <source>
        <strain evidence="15 16">15112-1751.03</strain>
        <tissue evidence="15 16">Whole Adult</tissue>
    </source>
</reference>
<comment type="function">
    <text evidence="11">Catalyzes the reduction of fatty acyl-CoA to fatty alcohols.</text>
</comment>
<dbReference type="CDD" id="cd09071">
    <property type="entry name" value="FAR_C"/>
    <property type="match status" value="1"/>
</dbReference>
<accession>A0A6P8XA09</accession>
<dbReference type="InterPro" id="IPR036291">
    <property type="entry name" value="NAD(P)-bd_dom_sf"/>
</dbReference>
<comment type="subcellular location">
    <subcellularLocation>
        <location evidence="1">Membrane</location>
        <topology evidence="1">Multi-pass membrane protein</topology>
    </subcellularLocation>
</comment>
<evidence type="ECO:0000256" key="6">
    <source>
        <dbReference type="ARBA" id="ARBA00022989"/>
    </source>
</evidence>
<evidence type="ECO:0000259" key="13">
    <source>
        <dbReference type="Pfam" id="PF07993"/>
    </source>
</evidence>
<evidence type="ECO:0000313" key="16">
    <source>
        <dbReference type="RefSeq" id="XP_051863500.1"/>
    </source>
</evidence>
<organism evidence="14 15">
    <name type="scientific">Drosophila albomicans</name>
    <name type="common">Fruit fly</name>
    <dbReference type="NCBI Taxonomy" id="7291"/>
    <lineage>
        <taxon>Eukaryota</taxon>
        <taxon>Metazoa</taxon>
        <taxon>Ecdysozoa</taxon>
        <taxon>Arthropoda</taxon>
        <taxon>Hexapoda</taxon>
        <taxon>Insecta</taxon>
        <taxon>Pterygota</taxon>
        <taxon>Neoptera</taxon>
        <taxon>Endopterygota</taxon>
        <taxon>Diptera</taxon>
        <taxon>Brachycera</taxon>
        <taxon>Muscomorpha</taxon>
        <taxon>Ephydroidea</taxon>
        <taxon>Drosophilidae</taxon>
        <taxon>Drosophila</taxon>
    </lineage>
</organism>
<dbReference type="GO" id="GO:0016020">
    <property type="term" value="C:membrane"/>
    <property type="evidence" value="ECO:0007669"/>
    <property type="project" value="UniProtKB-SubCell"/>
</dbReference>
<comment type="similarity">
    <text evidence="2 11">Belongs to the fatty acyl-CoA reductase family.</text>
</comment>
<dbReference type="Gene3D" id="3.40.50.720">
    <property type="entry name" value="NAD(P)-binding Rossmann-like Domain"/>
    <property type="match status" value="1"/>
</dbReference>
<dbReference type="InterPro" id="IPR033640">
    <property type="entry name" value="FAR_C"/>
</dbReference>
<dbReference type="Pfam" id="PF07993">
    <property type="entry name" value="NAD_binding_4"/>
    <property type="match status" value="1"/>
</dbReference>
<evidence type="ECO:0000256" key="7">
    <source>
        <dbReference type="ARBA" id="ARBA00023002"/>
    </source>
</evidence>
<dbReference type="FunFam" id="3.40.50.720:FF:000143">
    <property type="entry name" value="Fatty acyl-CoA reductase"/>
    <property type="match status" value="1"/>
</dbReference>
<evidence type="ECO:0000259" key="12">
    <source>
        <dbReference type="Pfam" id="PF03015"/>
    </source>
</evidence>
<dbReference type="GO" id="GO:0035336">
    <property type="term" value="P:long-chain fatty-acyl-CoA metabolic process"/>
    <property type="evidence" value="ECO:0007669"/>
    <property type="project" value="TreeGrafter"/>
</dbReference>
<keyword evidence="4 11" id="KW-0812">Transmembrane</keyword>
<dbReference type="GO" id="GO:0005777">
    <property type="term" value="C:peroxisome"/>
    <property type="evidence" value="ECO:0007669"/>
    <property type="project" value="TreeGrafter"/>
</dbReference>
<proteinExistence type="inferred from homology"/>
<feature type="domain" description="Fatty acyl-CoA reductase C-terminal" evidence="12">
    <location>
        <begin position="367"/>
        <end position="458"/>
    </location>
</feature>
<gene>
    <name evidence="15 16" type="primary">LOC117576240</name>
</gene>
<dbReference type="GeneID" id="117576240"/>
<evidence type="ECO:0000256" key="9">
    <source>
        <dbReference type="ARBA" id="ARBA00023136"/>
    </source>
</evidence>
<dbReference type="PANTHER" id="PTHR11011:SF60">
    <property type="entry name" value="FATTY ACYL-COA REDUCTASE-RELATED"/>
    <property type="match status" value="1"/>
</dbReference>
<evidence type="ECO:0000256" key="10">
    <source>
        <dbReference type="ARBA" id="ARBA00052530"/>
    </source>
</evidence>
<dbReference type="EC" id="1.2.1.84" evidence="11"/>
<dbReference type="Pfam" id="PF03015">
    <property type="entry name" value="Sterile"/>
    <property type="match status" value="1"/>
</dbReference>
<evidence type="ECO:0000256" key="2">
    <source>
        <dbReference type="ARBA" id="ARBA00005928"/>
    </source>
</evidence>
<sequence length="505" mass="57719">MTSAIQSFYKNKTILITGGSGFLGKVTIEKLLRSTEVKRIYVLIRTKKGQEPQERIAGWKDEPFFSVLLESKPDIMKKLVPIAGDIATQDMGISLSDRELLIKEVQVVFNGAATTRFTERLHVALDTNTRPTRTLLQLAREMSRLEAFIHVSTAYCNCISFHIEERFYPEHLNCNADQALGLREVLGDKLTSEAAPVLMDKFPNTYTFTKALSEQIIERESGDLPVAVFRPGIVVNTYKEPVEGWIMNPYGGPLLHHAAALGTVRTVLLNPVSNANILPVDYSVNMMLALGWHTAAEAAVRKKNAIAAPPPPIYNYVASESNKLMWGEYMKKVLALGNEFPLEGIKWFPFLICTANIWMFRLLGFFFHYVPGFFMDLVLQFRGQKPFIVKLYQKNHRQMEVLSHFGNNIWRFTTANTNQLWNIMSSVDREVFVFDMVTMNWKDFLIKTTSGMRVYMAKQPITPESIARGRKARSRFFILHNLVKYSFSMLIAFVLWKLFRCLLNV</sequence>
<dbReference type="PANTHER" id="PTHR11011">
    <property type="entry name" value="MALE STERILITY PROTEIN 2-RELATED"/>
    <property type="match status" value="1"/>
</dbReference>
<keyword evidence="14" id="KW-1185">Reference proteome</keyword>
<keyword evidence="9 11" id="KW-0472">Membrane</keyword>
<keyword evidence="6 11" id="KW-1133">Transmembrane helix</keyword>
<protein>
    <recommendedName>
        <fullName evidence="11">Fatty acyl-CoA reductase</fullName>
        <ecNumber evidence="11">1.2.1.84</ecNumber>
    </recommendedName>
</protein>
<dbReference type="OrthoDB" id="429813at2759"/>
<dbReference type="AlphaFoldDB" id="A0A6P8XA09"/>
<comment type="catalytic activity">
    <reaction evidence="10 11">
        <text>a long-chain fatty acyl-CoA + 2 NADPH + 2 H(+) = a long-chain primary fatty alcohol + 2 NADP(+) + CoA</text>
        <dbReference type="Rhea" id="RHEA:52716"/>
        <dbReference type="ChEBI" id="CHEBI:15378"/>
        <dbReference type="ChEBI" id="CHEBI:57287"/>
        <dbReference type="ChEBI" id="CHEBI:57783"/>
        <dbReference type="ChEBI" id="CHEBI:58349"/>
        <dbReference type="ChEBI" id="CHEBI:77396"/>
        <dbReference type="ChEBI" id="CHEBI:83139"/>
        <dbReference type="EC" id="1.2.1.84"/>
    </reaction>
</comment>